<dbReference type="EMBL" id="CAJOAX010004078">
    <property type="protein sequence ID" value="CAF3888667.1"/>
    <property type="molecule type" value="Genomic_DNA"/>
</dbReference>
<reference evidence="1" key="1">
    <citation type="submission" date="2021-02" db="EMBL/GenBank/DDBJ databases">
        <authorList>
            <person name="Nowell W R."/>
        </authorList>
    </citation>
    <scope>NUCLEOTIDE SEQUENCE</scope>
</reference>
<proteinExistence type="predicted"/>
<accession>A0A814APM8</accession>
<sequence>MSFKSNTSNQINQHIHHSSDEQLICNNEQCREKFFNKIKQINNEIKNDFYIIVENNSNDNKINLNQAWNIMYLMSKKLSNKLIILFHKEEICQIIEKYIKQNNIK</sequence>
<dbReference type="EMBL" id="CAJNOO010000353">
    <property type="protein sequence ID" value="CAF0916519.1"/>
    <property type="molecule type" value="Genomic_DNA"/>
</dbReference>
<protein>
    <submittedName>
        <fullName evidence="1">Uncharacterized protein</fullName>
    </submittedName>
</protein>
<organism evidence="1 3">
    <name type="scientific">Rotaria sordida</name>
    <dbReference type="NCBI Taxonomy" id="392033"/>
    <lineage>
        <taxon>Eukaryota</taxon>
        <taxon>Metazoa</taxon>
        <taxon>Spiralia</taxon>
        <taxon>Gnathifera</taxon>
        <taxon>Rotifera</taxon>
        <taxon>Eurotatoria</taxon>
        <taxon>Bdelloidea</taxon>
        <taxon>Philodinida</taxon>
        <taxon>Philodinidae</taxon>
        <taxon>Rotaria</taxon>
    </lineage>
</organism>
<comment type="caution">
    <text evidence="1">The sequence shown here is derived from an EMBL/GenBank/DDBJ whole genome shotgun (WGS) entry which is preliminary data.</text>
</comment>
<name>A0A814APM8_9BILA</name>
<evidence type="ECO:0000313" key="3">
    <source>
        <dbReference type="Proteomes" id="UP000663882"/>
    </source>
</evidence>
<dbReference type="AlphaFoldDB" id="A0A814APM8"/>
<evidence type="ECO:0000313" key="1">
    <source>
        <dbReference type="EMBL" id="CAF0916519.1"/>
    </source>
</evidence>
<dbReference type="Proteomes" id="UP000663882">
    <property type="component" value="Unassembled WGS sequence"/>
</dbReference>
<gene>
    <name evidence="2" type="ORF">OTI717_LOCUS23151</name>
    <name evidence="1" type="ORF">RFH988_LOCUS9762</name>
</gene>
<dbReference type="OrthoDB" id="10053326at2759"/>
<evidence type="ECO:0000313" key="2">
    <source>
        <dbReference type="EMBL" id="CAF3888667.1"/>
    </source>
</evidence>
<dbReference type="Proteomes" id="UP000663823">
    <property type="component" value="Unassembled WGS sequence"/>
</dbReference>